<protein>
    <submittedName>
        <fullName evidence="1">Uncharacterized protein</fullName>
    </submittedName>
</protein>
<name>A0ABD2PH40_9CUCU</name>
<dbReference type="EMBL" id="JABFTP020000186">
    <property type="protein sequence ID" value="KAL3290035.1"/>
    <property type="molecule type" value="Genomic_DNA"/>
</dbReference>
<organism evidence="1 2">
    <name type="scientific">Cryptolaemus montrouzieri</name>
    <dbReference type="NCBI Taxonomy" id="559131"/>
    <lineage>
        <taxon>Eukaryota</taxon>
        <taxon>Metazoa</taxon>
        <taxon>Ecdysozoa</taxon>
        <taxon>Arthropoda</taxon>
        <taxon>Hexapoda</taxon>
        <taxon>Insecta</taxon>
        <taxon>Pterygota</taxon>
        <taxon>Neoptera</taxon>
        <taxon>Endopterygota</taxon>
        <taxon>Coleoptera</taxon>
        <taxon>Polyphaga</taxon>
        <taxon>Cucujiformia</taxon>
        <taxon>Coccinelloidea</taxon>
        <taxon>Coccinellidae</taxon>
        <taxon>Scymninae</taxon>
        <taxon>Scymnini</taxon>
        <taxon>Cryptolaemus</taxon>
    </lineage>
</organism>
<evidence type="ECO:0000313" key="2">
    <source>
        <dbReference type="Proteomes" id="UP001516400"/>
    </source>
</evidence>
<gene>
    <name evidence="1" type="ORF">HHI36_023407</name>
</gene>
<reference evidence="1 2" key="1">
    <citation type="journal article" date="2021" name="BMC Biol.">
        <title>Horizontally acquired antibacterial genes associated with adaptive radiation of ladybird beetles.</title>
        <authorList>
            <person name="Li H.S."/>
            <person name="Tang X.F."/>
            <person name="Huang Y.H."/>
            <person name="Xu Z.Y."/>
            <person name="Chen M.L."/>
            <person name="Du X.Y."/>
            <person name="Qiu B.Y."/>
            <person name="Chen P.T."/>
            <person name="Zhang W."/>
            <person name="Slipinski A."/>
            <person name="Escalona H.E."/>
            <person name="Waterhouse R.M."/>
            <person name="Zwick A."/>
            <person name="Pang H."/>
        </authorList>
    </citation>
    <scope>NUCLEOTIDE SEQUENCE [LARGE SCALE GENOMIC DNA]</scope>
    <source>
        <strain evidence="1">SYSU2018</strain>
    </source>
</reference>
<dbReference type="AlphaFoldDB" id="A0ABD2PH40"/>
<proteinExistence type="predicted"/>
<sequence>MIYDLKDASKTEVADRIDDDRREVQKLLRGMDIKPDELVKIVSLGKKNGSEGKSRPAKASFSGPDKVAAILKNKKSIVESSTQKVSIGPDQTPLQRKILKGCVSRLKTEDPMVKDLTLRYVSGVPSITKIRTKN</sequence>
<comment type="caution">
    <text evidence="1">The sequence shown here is derived from an EMBL/GenBank/DDBJ whole genome shotgun (WGS) entry which is preliminary data.</text>
</comment>
<accession>A0ABD2PH40</accession>
<evidence type="ECO:0000313" key="1">
    <source>
        <dbReference type="EMBL" id="KAL3290035.1"/>
    </source>
</evidence>
<dbReference type="Proteomes" id="UP001516400">
    <property type="component" value="Unassembled WGS sequence"/>
</dbReference>
<keyword evidence="2" id="KW-1185">Reference proteome</keyword>